<sequence>MSHIHRVSLLAAAMEAGAVRVAPGVFAASRMPGSGTAAIPSAPRPPTTPAPRAPEPEGRWQTLVRNGKAAAVIVVAL</sequence>
<dbReference type="EMBL" id="JBBDHD010000038">
    <property type="protein sequence ID" value="MFH7596776.1"/>
    <property type="molecule type" value="Genomic_DNA"/>
</dbReference>
<proteinExistence type="predicted"/>
<dbReference type="RefSeq" id="WP_395510590.1">
    <property type="nucleotide sequence ID" value="NZ_JBBDHD010000038.1"/>
</dbReference>
<reference evidence="2 3" key="1">
    <citation type="submission" date="2024-03" db="EMBL/GenBank/DDBJ databases">
        <title>Whole genome sequencing of Streptomyces racemochromogenes, to identify antimicrobial biosynthetic gene clusters.</title>
        <authorList>
            <person name="Suryawanshi P."/>
            <person name="Krishnaraj P.U."/>
            <person name="Arun Y.P."/>
            <person name="Suryawanshi M.P."/>
            <person name="Rakshit O."/>
        </authorList>
    </citation>
    <scope>NUCLEOTIDE SEQUENCE [LARGE SCALE GENOMIC DNA]</scope>
    <source>
        <strain evidence="2 3">AUDT626</strain>
    </source>
</reference>
<accession>A0ABW7PFG1</accession>
<feature type="region of interest" description="Disordered" evidence="1">
    <location>
        <begin position="32"/>
        <end position="59"/>
    </location>
</feature>
<gene>
    <name evidence="2" type="ORF">WDV06_17000</name>
</gene>
<feature type="compositionally biased region" description="Pro residues" evidence="1">
    <location>
        <begin position="42"/>
        <end position="53"/>
    </location>
</feature>
<comment type="caution">
    <text evidence="2">The sequence shown here is derived from an EMBL/GenBank/DDBJ whole genome shotgun (WGS) entry which is preliminary data.</text>
</comment>
<evidence type="ECO:0000256" key="1">
    <source>
        <dbReference type="SAM" id="MobiDB-lite"/>
    </source>
</evidence>
<dbReference type="Proteomes" id="UP001610631">
    <property type="component" value="Unassembled WGS sequence"/>
</dbReference>
<evidence type="ECO:0000313" key="3">
    <source>
        <dbReference type="Proteomes" id="UP001610631"/>
    </source>
</evidence>
<protein>
    <submittedName>
        <fullName evidence="2">Uncharacterized protein</fullName>
    </submittedName>
</protein>
<organism evidence="2 3">
    <name type="scientific">Streptomyces racemochromogenes</name>
    <dbReference type="NCBI Taxonomy" id="67353"/>
    <lineage>
        <taxon>Bacteria</taxon>
        <taxon>Bacillati</taxon>
        <taxon>Actinomycetota</taxon>
        <taxon>Actinomycetes</taxon>
        <taxon>Kitasatosporales</taxon>
        <taxon>Streptomycetaceae</taxon>
        <taxon>Streptomyces</taxon>
    </lineage>
</organism>
<name>A0ABW7PFG1_9ACTN</name>
<evidence type="ECO:0000313" key="2">
    <source>
        <dbReference type="EMBL" id="MFH7596776.1"/>
    </source>
</evidence>
<keyword evidence="3" id="KW-1185">Reference proteome</keyword>